<evidence type="ECO:0000313" key="5">
    <source>
        <dbReference type="Proteomes" id="UP000002051"/>
    </source>
</evidence>
<keyword evidence="2" id="KW-1133">Transmembrane helix</keyword>
<feature type="region of interest" description="Disordered" evidence="1">
    <location>
        <begin position="127"/>
        <end position="155"/>
    </location>
</feature>
<keyword evidence="2" id="KW-0472">Membrane</keyword>
<evidence type="ECO:0000256" key="1">
    <source>
        <dbReference type="SAM" id="MobiDB-lite"/>
    </source>
</evidence>
<dbReference type="HOGENOM" id="CLU_087123_1_0_1"/>
<keyword evidence="5" id="KW-1185">Reference proteome</keyword>
<evidence type="ECO:0000256" key="2">
    <source>
        <dbReference type="SAM" id="Phobius"/>
    </source>
</evidence>
<feature type="transmembrane region" description="Helical" evidence="2">
    <location>
        <begin position="198"/>
        <end position="216"/>
    </location>
</feature>
<name>A0A072VMF3_MEDTR</name>
<dbReference type="PaxDb" id="3880-AES61625"/>
<evidence type="ECO:0000313" key="3">
    <source>
        <dbReference type="EMBL" id="KEH43194.1"/>
    </source>
</evidence>
<dbReference type="PANTHER" id="PTHR34188:SF5">
    <property type="entry name" value="OS05G0131900 PROTEIN"/>
    <property type="match status" value="1"/>
</dbReference>
<dbReference type="PANTHER" id="PTHR34188">
    <property type="entry name" value="OS01G0299500 PROTEIN"/>
    <property type="match status" value="1"/>
</dbReference>
<reference evidence="3 5" key="1">
    <citation type="journal article" date="2011" name="Nature">
        <title>The Medicago genome provides insight into the evolution of rhizobial symbioses.</title>
        <authorList>
            <person name="Young N.D."/>
            <person name="Debelle F."/>
            <person name="Oldroyd G.E."/>
            <person name="Geurts R."/>
            <person name="Cannon S.B."/>
            <person name="Udvardi M.K."/>
            <person name="Benedito V.A."/>
            <person name="Mayer K.F."/>
            <person name="Gouzy J."/>
            <person name="Schoof H."/>
            <person name="Van de Peer Y."/>
            <person name="Proost S."/>
            <person name="Cook D.R."/>
            <person name="Meyers B.C."/>
            <person name="Spannagl M."/>
            <person name="Cheung F."/>
            <person name="De Mita S."/>
            <person name="Krishnakumar V."/>
            <person name="Gundlach H."/>
            <person name="Zhou S."/>
            <person name="Mudge J."/>
            <person name="Bharti A.K."/>
            <person name="Murray J.D."/>
            <person name="Naoumkina M.A."/>
            <person name="Rosen B."/>
            <person name="Silverstein K.A."/>
            <person name="Tang H."/>
            <person name="Rombauts S."/>
            <person name="Zhao P.X."/>
            <person name="Zhou P."/>
            <person name="Barbe V."/>
            <person name="Bardou P."/>
            <person name="Bechner M."/>
            <person name="Bellec A."/>
            <person name="Berger A."/>
            <person name="Berges H."/>
            <person name="Bidwell S."/>
            <person name="Bisseling T."/>
            <person name="Choisne N."/>
            <person name="Couloux A."/>
            <person name="Denny R."/>
            <person name="Deshpande S."/>
            <person name="Dai X."/>
            <person name="Doyle J.J."/>
            <person name="Dudez A.M."/>
            <person name="Farmer A.D."/>
            <person name="Fouteau S."/>
            <person name="Franken C."/>
            <person name="Gibelin C."/>
            <person name="Gish J."/>
            <person name="Goldstein S."/>
            <person name="Gonzalez A.J."/>
            <person name="Green P.J."/>
            <person name="Hallab A."/>
            <person name="Hartog M."/>
            <person name="Hua A."/>
            <person name="Humphray S.J."/>
            <person name="Jeong D.H."/>
            <person name="Jing Y."/>
            <person name="Jocker A."/>
            <person name="Kenton S.M."/>
            <person name="Kim D.J."/>
            <person name="Klee K."/>
            <person name="Lai H."/>
            <person name="Lang C."/>
            <person name="Lin S."/>
            <person name="Macmil S.L."/>
            <person name="Magdelenat G."/>
            <person name="Matthews L."/>
            <person name="McCorrison J."/>
            <person name="Monaghan E.L."/>
            <person name="Mun J.H."/>
            <person name="Najar F.Z."/>
            <person name="Nicholson C."/>
            <person name="Noirot C."/>
            <person name="O'Bleness M."/>
            <person name="Paule C.R."/>
            <person name="Poulain J."/>
            <person name="Prion F."/>
            <person name="Qin B."/>
            <person name="Qu C."/>
            <person name="Retzel E.F."/>
            <person name="Riddle C."/>
            <person name="Sallet E."/>
            <person name="Samain S."/>
            <person name="Samson N."/>
            <person name="Sanders I."/>
            <person name="Saurat O."/>
            <person name="Scarpelli C."/>
            <person name="Schiex T."/>
            <person name="Segurens B."/>
            <person name="Severin A.J."/>
            <person name="Sherrier D.J."/>
            <person name="Shi R."/>
            <person name="Sims S."/>
            <person name="Singer S.R."/>
            <person name="Sinharoy S."/>
            <person name="Sterck L."/>
            <person name="Viollet A."/>
            <person name="Wang B.B."/>
            <person name="Wang K."/>
            <person name="Wang M."/>
            <person name="Wang X."/>
            <person name="Warfsmann J."/>
            <person name="Weissenbach J."/>
            <person name="White D.D."/>
            <person name="White J.D."/>
            <person name="Wiley G.B."/>
            <person name="Wincker P."/>
            <person name="Xing Y."/>
            <person name="Yang L."/>
            <person name="Yao Z."/>
            <person name="Ying F."/>
            <person name="Zhai J."/>
            <person name="Zhou L."/>
            <person name="Zuber A."/>
            <person name="Denarie J."/>
            <person name="Dixon R.A."/>
            <person name="May G.D."/>
            <person name="Schwartz D.C."/>
            <person name="Rogers J."/>
            <person name="Quetier F."/>
            <person name="Town C.D."/>
            <person name="Roe B.A."/>
        </authorList>
    </citation>
    <scope>NUCLEOTIDE SEQUENCE [LARGE SCALE GENOMIC DNA]</scope>
    <source>
        <strain evidence="3">A17</strain>
        <strain evidence="4 5">cv. Jemalong A17</strain>
    </source>
</reference>
<proteinExistence type="predicted"/>
<gene>
    <name evidence="4" type="primary">25484746</name>
    <name evidence="3" type="ordered locus">MTR_1g086670</name>
</gene>
<keyword evidence="2 3" id="KW-0812">Transmembrane</keyword>
<dbReference type="Proteomes" id="UP000002051">
    <property type="component" value="Unassembled WGS sequence"/>
</dbReference>
<accession>A0A072VMF3</accession>
<evidence type="ECO:0000313" key="4">
    <source>
        <dbReference type="EnsemblPlants" id="KEH43194"/>
    </source>
</evidence>
<feature type="region of interest" description="Disordered" evidence="1">
    <location>
        <begin position="32"/>
        <end position="75"/>
    </location>
</feature>
<dbReference type="OrthoDB" id="1899142at2759"/>
<dbReference type="EnsemblPlants" id="KEH43194">
    <property type="protein sequence ID" value="KEH43194"/>
    <property type="gene ID" value="MTR_1g086670"/>
</dbReference>
<reference evidence="3 5" key="2">
    <citation type="journal article" date="2014" name="BMC Genomics">
        <title>An improved genome release (version Mt4.0) for the model legume Medicago truncatula.</title>
        <authorList>
            <person name="Tang H."/>
            <person name="Krishnakumar V."/>
            <person name="Bidwell S."/>
            <person name="Rosen B."/>
            <person name="Chan A."/>
            <person name="Zhou S."/>
            <person name="Gentzbittel L."/>
            <person name="Childs K.L."/>
            <person name="Yandell M."/>
            <person name="Gundlach H."/>
            <person name="Mayer K.F."/>
            <person name="Schwartz D.C."/>
            <person name="Town C.D."/>
        </authorList>
    </citation>
    <scope>GENOME REANNOTATION</scope>
    <source>
        <strain evidence="3">A17</strain>
        <strain evidence="4 5">cv. Jemalong A17</strain>
    </source>
</reference>
<dbReference type="AlphaFoldDB" id="A0A072VMF3"/>
<dbReference type="EMBL" id="CM001217">
    <property type="protein sequence ID" value="KEH43194.1"/>
    <property type="molecule type" value="Genomic_DNA"/>
</dbReference>
<organism evidence="3 5">
    <name type="scientific">Medicago truncatula</name>
    <name type="common">Barrel medic</name>
    <name type="synonym">Medicago tribuloides</name>
    <dbReference type="NCBI Taxonomy" id="3880"/>
    <lineage>
        <taxon>Eukaryota</taxon>
        <taxon>Viridiplantae</taxon>
        <taxon>Streptophyta</taxon>
        <taxon>Embryophyta</taxon>
        <taxon>Tracheophyta</taxon>
        <taxon>Spermatophyta</taxon>
        <taxon>Magnoliopsida</taxon>
        <taxon>eudicotyledons</taxon>
        <taxon>Gunneridae</taxon>
        <taxon>Pentapetalae</taxon>
        <taxon>rosids</taxon>
        <taxon>fabids</taxon>
        <taxon>Fabales</taxon>
        <taxon>Fabaceae</taxon>
        <taxon>Papilionoideae</taxon>
        <taxon>50 kb inversion clade</taxon>
        <taxon>NPAAA clade</taxon>
        <taxon>Hologalegina</taxon>
        <taxon>IRL clade</taxon>
        <taxon>Trifolieae</taxon>
        <taxon>Medicago</taxon>
    </lineage>
</organism>
<feature type="compositionally biased region" description="Basic and acidic residues" evidence="1">
    <location>
        <begin position="32"/>
        <end position="45"/>
    </location>
</feature>
<protein>
    <submittedName>
        <fullName evidence="3">Transmembrane protein, putative</fullName>
    </submittedName>
</protein>
<dbReference type="STRING" id="3880.A0A072VMF3"/>
<reference evidence="4" key="3">
    <citation type="submission" date="2015-04" db="UniProtKB">
        <authorList>
            <consortium name="EnsemblPlants"/>
        </authorList>
    </citation>
    <scope>IDENTIFICATION</scope>
    <source>
        <strain evidence="4">cv. Jemalong A17</strain>
    </source>
</reference>
<feature type="compositionally biased region" description="Acidic residues" evidence="1">
    <location>
        <begin position="46"/>
        <end position="60"/>
    </location>
</feature>
<feature type="region of interest" description="Disordered" evidence="1">
    <location>
        <begin position="246"/>
        <end position="267"/>
    </location>
</feature>
<sequence length="267" mass="29239">MSEDAQVPIEAHVRYVAVKKNIKVFLTPTDKMGRAIQREKEKEVEFDIESGENTSEEDTSNDERDSNSKNGFPWSWNGVMNLDGSEKGKNGIEASCSSSSNFCDVVGVDECNLELLVDKGLEHVNGNHGKQKIKFTNPRKPQKPPLPPRGPSLDAGDHKFVKELAELALRKRARIKKMNAVKKMKASKLPSSSTYTNLSAMVITIFFFLVIIFHGIKSASSASVGLTASPESAVASDEGLISVQYPTNFNTSNGDEPGSRFPSMQEG</sequence>
<dbReference type="ExpressionAtlas" id="A0A072VMF3">
    <property type="expression patterns" value="differential"/>
</dbReference>